<evidence type="ECO:0000313" key="1">
    <source>
        <dbReference type="EMBL" id="PPQ29406.1"/>
    </source>
</evidence>
<proteinExistence type="predicted"/>
<dbReference type="EMBL" id="NHRY01000227">
    <property type="protein sequence ID" value="PPQ29406.1"/>
    <property type="molecule type" value="Genomic_DNA"/>
</dbReference>
<gene>
    <name evidence="1" type="ORF">CCS01_21550</name>
</gene>
<name>A0A2S6N475_RHOGL</name>
<evidence type="ECO:0000313" key="2">
    <source>
        <dbReference type="Proteomes" id="UP000239724"/>
    </source>
</evidence>
<accession>A0A2S6N475</accession>
<protein>
    <submittedName>
        <fullName evidence="1">Uncharacterized protein</fullName>
    </submittedName>
</protein>
<keyword evidence="2" id="KW-1185">Reference proteome</keyword>
<dbReference type="RefSeq" id="WP_104520882.1">
    <property type="nucleotide sequence ID" value="NZ_NHRY01000227.1"/>
</dbReference>
<dbReference type="OrthoDB" id="367448at2"/>
<dbReference type="Proteomes" id="UP000239724">
    <property type="component" value="Unassembled WGS sequence"/>
</dbReference>
<sequence>MRRITRGLDRLDRLIVRCAKAMGRAYLDGVIAYGAALHGVSWVAVAGATMAAPPETRNQPDLHDDLPEAPLRDFEELLAWLNAQGDHVRRRPDCGTVLAGNALKPIGRRGEA</sequence>
<reference evidence="1 2" key="1">
    <citation type="journal article" date="2018" name="Arch. Microbiol.">
        <title>New insights into the metabolic potential of the phototrophic purple bacterium Rhodopila globiformis DSM 161(T) from its draft genome sequence and evidence for a vanadium-dependent nitrogenase.</title>
        <authorList>
            <person name="Imhoff J.F."/>
            <person name="Rahn T."/>
            <person name="Kunzel S."/>
            <person name="Neulinger S.C."/>
        </authorList>
    </citation>
    <scope>NUCLEOTIDE SEQUENCE [LARGE SCALE GENOMIC DNA]</scope>
    <source>
        <strain evidence="1 2">DSM 161</strain>
    </source>
</reference>
<dbReference type="AlphaFoldDB" id="A0A2S6N475"/>
<organism evidence="1 2">
    <name type="scientific">Rhodopila globiformis</name>
    <name type="common">Rhodopseudomonas globiformis</name>
    <dbReference type="NCBI Taxonomy" id="1071"/>
    <lineage>
        <taxon>Bacteria</taxon>
        <taxon>Pseudomonadati</taxon>
        <taxon>Pseudomonadota</taxon>
        <taxon>Alphaproteobacteria</taxon>
        <taxon>Acetobacterales</taxon>
        <taxon>Acetobacteraceae</taxon>
        <taxon>Rhodopila</taxon>
    </lineage>
</organism>
<comment type="caution">
    <text evidence="1">The sequence shown here is derived from an EMBL/GenBank/DDBJ whole genome shotgun (WGS) entry which is preliminary data.</text>
</comment>